<evidence type="ECO:0000313" key="6">
    <source>
        <dbReference type="Proteomes" id="UP001242314"/>
    </source>
</evidence>
<dbReference type="PANTHER" id="PTHR47962">
    <property type="entry name" value="ATP-DEPENDENT HELICASE LHR-RELATED-RELATED"/>
    <property type="match status" value="1"/>
</dbReference>
<dbReference type="RefSeq" id="WP_039488423.1">
    <property type="nucleotide sequence ID" value="NZ_JASGWX010000004.1"/>
</dbReference>
<name>A0ABT9GDE4_9GAMM</name>
<keyword evidence="1" id="KW-0547">Nucleotide-binding</keyword>
<dbReference type="Pfam" id="PF00271">
    <property type="entry name" value="Helicase_C"/>
    <property type="match status" value="1"/>
</dbReference>
<feature type="domain" description="Helicase C-terminal" evidence="4">
    <location>
        <begin position="250"/>
        <end position="402"/>
    </location>
</feature>
<dbReference type="SMART" id="SM00490">
    <property type="entry name" value="HELICc"/>
    <property type="match status" value="1"/>
</dbReference>
<keyword evidence="6" id="KW-1185">Reference proteome</keyword>
<gene>
    <name evidence="5" type="ORF">QDH73_06290</name>
</gene>
<evidence type="ECO:0000259" key="3">
    <source>
        <dbReference type="PROSITE" id="PS51192"/>
    </source>
</evidence>
<dbReference type="InterPro" id="IPR011545">
    <property type="entry name" value="DEAD/DEAH_box_helicase_dom"/>
</dbReference>
<evidence type="ECO:0000256" key="1">
    <source>
        <dbReference type="ARBA" id="ARBA00022741"/>
    </source>
</evidence>
<dbReference type="InterPro" id="IPR014001">
    <property type="entry name" value="Helicase_ATP-bd"/>
</dbReference>
<dbReference type="Gene3D" id="3.40.50.300">
    <property type="entry name" value="P-loop containing nucleotide triphosphate hydrolases"/>
    <property type="match status" value="2"/>
</dbReference>
<dbReference type="PROSITE" id="PS51192">
    <property type="entry name" value="HELICASE_ATP_BIND_1"/>
    <property type="match status" value="1"/>
</dbReference>
<sequence>MIDAHERLDFRIQQWIFKQGWDRLREIQCLAIDPILSGKTDVLISASTAAGKTEAFFLPAISSIADQVSGVGILYISPLKALINDQDRRLESLSDLLDIQVTPWHGDSPQGRKNKLKRNPSGIILITPESLESLLIRDSGWVKSAFQNLKHIVIDEFHAFIGTERGHHLLSLLHRLEHLLGRVNAPIPRTALSATLGDLESVPASLRPNKSLSCKIIKQTQSSSTLKMQVKGYIESAVVIDEAVTAEQSVCNDLYGLCRGGNHLVFANSRSRTESIATTLAEMCESNTVPNEFFPHHGSLAKEMRETLEARLQQDQMPTTAVCTMTLELGIDIGKVNSVVQVTAPHSIASLRQRMGRSGRRGGASILRMLITEADLTEKSSIVDKLRLELVQSLAMIRLLVASKWYEPADTSLYHFSTLLHQVLALIAQWGGIRADQIYVLLCKDGPFQQVTVTHFKDLLSHMGKVDLITQLGSGELVLGFMGEKITNHYTFYAVFKTPEEFRIVTGSKTLGTLPVDSLILEGQHIVFAGKRWVVELVDTDKKVISVQHAKGGKPPKFGGSGMAVHDVVRQEMLKILKEGDYRVQVGEQRIEFGDAVAQALFKEGADFFKTAKLESTHFLQYGNTAVVLPWAGDKVVNTLVAVLIHKGFGAGAFAGIIEVENTLIDDVIGALKSFRDDQTISAIDLADAIAEKAIDKFDEYLPQEILVKGYAARAFDVEKARALVKELLMARFKQAKEVKL</sequence>
<dbReference type="EMBL" id="JASGWX010000004">
    <property type="protein sequence ID" value="MDP4483644.1"/>
    <property type="molecule type" value="Genomic_DNA"/>
</dbReference>
<comment type="caution">
    <text evidence="5">The sequence shown here is derived from an EMBL/GenBank/DDBJ whole genome shotgun (WGS) entry which is preliminary data.</text>
</comment>
<dbReference type="InterPro" id="IPR027417">
    <property type="entry name" value="P-loop_NTPase"/>
</dbReference>
<dbReference type="PANTHER" id="PTHR47962:SF5">
    <property type="entry name" value="ATP-DEPENDENT HELICASE LHR-RELATED"/>
    <property type="match status" value="1"/>
</dbReference>
<dbReference type="SUPFAM" id="SSF52540">
    <property type="entry name" value="P-loop containing nucleoside triphosphate hydrolases"/>
    <property type="match status" value="1"/>
</dbReference>
<protein>
    <submittedName>
        <fullName evidence="5">DEAD/DEAH box helicase</fullName>
    </submittedName>
</protein>
<dbReference type="Pfam" id="PF00270">
    <property type="entry name" value="DEAD"/>
    <property type="match status" value="1"/>
</dbReference>
<feature type="domain" description="Helicase ATP-binding" evidence="3">
    <location>
        <begin position="33"/>
        <end position="214"/>
    </location>
</feature>
<keyword evidence="5" id="KW-0378">Hydrolase</keyword>
<organism evidence="5 6">
    <name type="scientific">Pseudoalteromonas distincta</name>
    <dbReference type="NCBI Taxonomy" id="77608"/>
    <lineage>
        <taxon>Bacteria</taxon>
        <taxon>Pseudomonadati</taxon>
        <taxon>Pseudomonadota</taxon>
        <taxon>Gammaproteobacteria</taxon>
        <taxon>Alteromonadales</taxon>
        <taxon>Pseudoalteromonadaceae</taxon>
        <taxon>Pseudoalteromonas</taxon>
    </lineage>
</organism>
<dbReference type="PROSITE" id="PS51194">
    <property type="entry name" value="HELICASE_CTER"/>
    <property type="match status" value="1"/>
</dbReference>
<evidence type="ECO:0000256" key="2">
    <source>
        <dbReference type="ARBA" id="ARBA00022840"/>
    </source>
</evidence>
<evidence type="ECO:0000313" key="5">
    <source>
        <dbReference type="EMBL" id="MDP4483644.1"/>
    </source>
</evidence>
<evidence type="ECO:0000259" key="4">
    <source>
        <dbReference type="PROSITE" id="PS51194"/>
    </source>
</evidence>
<dbReference type="InterPro" id="IPR052511">
    <property type="entry name" value="ATP-dep_Helicase"/>
</dbReference>
<proteinExistence type="predicted"/>
<reference evidence="5 6" key="1">
    <citation type="submission" date="2023-04" db="EMBL/GenBank/DDBJ databases">
        <title>Novel Pseudoalteromonas species isolated from Pacific coral.</title>
        <authorList>
            <person name="Videau P."/>
            <person name="Shlafstein M.D."/>
            <person name="Oline D.K."/>
            <person name="Strangman W.K."/>
            <person name="Hahnke R.L."/>
            <person name="Saw J.H."/>
            <person name="Ushijima B."/>
        </authorList>
    </citation>
    <scope>NUCLEOTIDE SEQUENCE [LARGE SCALE GENOMIC DNA]</scope>
    <source>
        <strain evidence="5 6">LMG 14908</strain>
    </source>
</reference>
<dbReference type="GO" id="GO:0004386">
    <property type="term" value="F:helicase activity"/>
    <property type="evidence" value="ECO:0007669"/>
    <property type="project" value="UniProtKB-KW"/>
</dbReference>
<dbReference type="InterPro" id="IPR001650">
    <property type="entry name" value="Helicase_C-like"/>
</dbReference>
<keyword evidence="2" id="KW-0067">ATP-binding</keyword>
<keyword evidence="5" id="KW-0347">Helicase</keyword>
<accession>A0ABT9GDE4</accession>
<dbReference type="SMART" id="SM00487">
    <property type="entry name" value="DEXDc"/>
    <property type="match status" value="1"/>
</dbReference>
<dbReference type="Proteomes" id="UP001242314">
    <property type="component" value="Unassembled WGS sequence"/>
</dbReference>